<organism evidence="1 2">
    <name type="scientific">Bacillus glycinifermentans</name>
    <dbReference type="NCBI Taxonomy" id="1664069"/>
    <lineage>
        <taxon>Bacteria</taxon>
        <taxon>Bacillati</taxon>
        <taxon>Bacillota</taxon>
        <taxon>Bacilli</taxon>
        <taxon>Bacillales</taxon>
        <taxon>Bacillaceae</taxon>
        <taxon>Bacillus</taxon>
    </lineage>
</organism>
<keyword evidence="2" id="KW-1185">Reference proteome</keyword>
<evidence type="ECO:0000313" key="1">
    <source>
        <dbReference type="EMBL" id="MEC0485824.1"/>
    </source>
</evidence>
<dbReference type="Proteomes" id="UP001341297">
    <property type="component" value="Unassembled WGS sequence"/>
</dbReference>
<sequence>MEKAMHTSHGLGYGEYARSRAVRLEVEKKREAEYEKSKQIVLQINVTG</sequence>
<accession>A0ABU6H5A4</accession>
<dbReference type="Pfam" id="PF26149">
    <property type="entry name" value="YuzK"/>
    <property type="match status" value="1"/>
</dbReference>
<name>A0ABU6H5A4_9BACI</name>
<reference evidence="1 2" key="1">
    <citation type="submission" date="2023-03" db="EMBL/GenBank/DDBJ databases">
        <title>Agriculturally important microbes genome sequencing.</title>
        <authorList>
            <person name="Dunlap C."/>
        </authorList>
    </citation>
    <scope>NUCLEOTIDE SEQUENCE [LARGE SCALE GENOMIC DNA]</scope>
    <source>
        <strain evidence="1 2">CBP-3203</strain>
    </source>
</reference>
<dbReference type="GeneID" id="82855902"/>
<gene>
    <name evidence="1" type="ORF">P8828_13450</name>
</gene>
<evidence type="ECO:0000313" key="2">
    <source>
        <dbReference type="Proteomes" id="UP001341297"/>
    </source>
</evidence>
<proteinExistence type="predicted"/>
<dbReference type="EMBL" id="JARRTL010000011">
    <property type="protein sequence ID" value="MEC0485824.1"/>
    <property type="molecule type" value="Genomic_DNA"/>
</dbReference>
<dbReference type="RefSeq" id="WP_164918177.1">
    <property type="nucleotide sequence ID" value="NZ_CP023481.1"/>
</dbReference>
<protein>
    <submittedName>
        <fullName evidence="1">Uncharacterized protein</fullName>
    </submittedName>
</protein>
<dbReference type="InterPro" id="IPR058676">
    <property type="entry name" value="YuzK"/>
</dbReference>
<comment type="caution">
    <text evidence="1">The sequence shown here is derived from an EMBL/GenBank/DDBJ whole genome shotgun (WGS) entry which is preliminary data.</text>
</comment>